<dbReference type="EMBL" id="LXLX01000014">
    <property type="protein sequence ID" value="OFE00327.1"/>
    <property type="molecule type" value="Genomic_DNA"/>
</dbReference>
<sequence>MLRVQLSQYLLKESQSALHPDGKRVYMLNDEGLSPYPIY</sequence>
<protein>
    <submittedName>
        <fullName evidence="1">Uncharacterized protein</fullName>
    </submittedName>
</protein>
<gene>
    <name evidence="1" type="ORF">BWGOE11_10210</name>
</gene>
<dbReference type="Proteomes" id="UP000175835">
    <property type="component" value="Unassembled WGS sequence"/>
</dbReference>
<dbReference type="AlphaFoldDB" id="A0A1E8BTU1"/>
<name>A0A1E8BTU1_BACMY</name>
<evidence type="ECO:0000313" key="2">
    <source>
        <dbReference type="Proteomes" id="UP000175835"/>
    </source>
</evidence>
<evidence type="ECO:0000313" key="1">
    <source>
        <dbReference type="EMBL" id="OFE00327.1"/>
    </source>
</evidence>
<organism evidence="1 2">
    <name type="scientific">Bacillus mycoides</name>
    <dbReference type="NCBI Taxonomy" id="1405"/>
    <lineage>
        <taxon>Bacteria</taxon>
        <taxon>Bacillati</taxon>
        <taxon>Bacillota</taxon>
        <taxon>Bacilli</taxon>
        <taxon>Bacillales</taxon>
        <taxon>Bacillaceae</taxon>
        <taxon>Bacillus</taxon>
        <taxon>Bacillus cereus group</taxon>
    </lineage>
</organism>
<proteinExistence type="predicted"/>
<reference evidence="1 2" key="1">
    <citation type="submission" date="2016-05" db="EMBL/GenBank/DDBJ databases">
        <title>Bacillus thuringiensis and Bacillus weihenstephanensis as novel biocontrol agents of wilt causing Verticillium species.</title>
        <authorList>
            <person name="Hollensteiner J."/>
            <person name="Wemheuer F."/>
            <person name="Harting R."/>
            <person name="Kolarzyk A."/>
            <person name="Diaz-Valerio S."/>
            <person name="Poehlein A."/>
            <person name="Brzuszkiewicz E."/>
            <person name="Nesemann K."/>
            <person name="Braus-Stromeyer S."/>
            <person name="Braus G."/>
            <person name="Daniel R."/>
            <person name="Liesegang H."/>
        </authorList>
    </citation>
    <scope>NUCLEOTIDE SEQUENCE [LARGE SCALE GENOMIC DNA]</scope>
    <source>
        <strain evidence="1 2">GOE11</strain>
    </source>
</reference>
<comment type="caution">
    <text evidence="1">The sequence shown here is derived from an EMBL/GenBank/DDBJ whole genome shotgun (WGS) entry which is preliminary data.</text>
</comment>
<accession>A0A1E8BTU1</accession>